<feature type="domain" description="DUF1510" evidence="3">
    <location>
        <begin position="139"/>
        <end position="228"/>
    </location>
</feature>
<dbReference type="RefSeq" id="WP_381445322.1">
    <property type="nucleotide sequence ID" value="NZ_JBHSNP010000026.1"/>
</dbReference>
<evidence type="ECO:0000256" key="1">
    <source>
        <dbReference type="SAM" id="MobiDB-lite"/>
    </source>
</evidence>
<evidence type="ECO:0000313" key="4">
    <source>
        <dbReference type="EMBL" id="MFC5604014.1"/>
    </source>
</evidence>
<sequence length="237" mass="25888">MKGNDPRYSRVNRKKMRNRSNQLLNIMIGLVVLLIIIVGASIIVGNNGDDGKESVSGLEEADNAGSKENESHSEENNSDPSDEGKESSESGNDNDKGQSTSGSEGTGGSDNSDEEANEDEPGKVTIVPDNDDIVMETVIDTAWQPIGTSQTGVHESKYDGVSVDWNEKKKAISYATGHSEEELIFWKIKNGGGPQKSVGIASTRDKSKKYRVFLEWVDGKGWQPVQMDILNTLDFEY</sequence>
<evidence type="ECO:0000313" key="5">
    <source>
        <dbReference type="Proteomes" id="UP001596071"/>
    </source>
</evidence>
<evidence type="ECO:0000256" key="2">
    <source>
        <dbReference type="SAM" id="Phobius"/>
    </source>
</evidence>
<accession>A0ABW0U1F3</accession>
<dbReference type="Proteomes" id="UP001596071">
    <property type="component" value="Unassembled WGS sequence"/>
</dbReference>
<comment type="caution">
    <text evidence="4">The sequence shown here is derived from an EMBL/GenBank/DDBJ whole genome shotgun (WGS) entry which is preliminary data.</text>
</comment>
<keyword evidence="2" id="KW-1133">Transmembrane helix</keyword>
<organism evidence="4 5">
    <name type="scientific">Sporosarcina koreensis</name>
    <dbReference type="NCBI Taxonomy" id="334735"/>
    <lineage>
        <taxon>Bacteria</taxon>
        <taxon>Bacillati</taxon>
        <taxon>Bacillota</taxon>
        <taxon>Bacilli</taxon>
        <taxon>Bacillales</taxon>
        <taxon>Caryophanaceae</taxon>
        <taxon>Sporosarcina</taxon>
    </lineage>
</organism>
<reference evidence="5" key="1">
    <citation type="journal article" date="2019" name="Int. J. Syst. Evol. Microbiol.">
        <title>The Global Catalogue of Microorganisms (GCM) 10K type strain sequencing project: providing services to taxonomists for standard genome sequencing and annotation.</title>
        <authorList>
            <consortium name="The Broad Institute Genomics Platform"/>
            <consortium name="The Broad Institute Genome Sequencing Center for Infectious Disease"/>
            <person name="Wu L."/>
            <person name="Ma J."/>
        </authorList>
    </citation>
    <scope>NUCLEOTIDE SEQUENCE [LARGE SCALE GENOMIC DNA]</scope>
    <source>
        <strain evidence="5">KACC 11299</strain>
    </source>
</reference>
<keyword evidence="5" id="KW-1185">Reference proteome</keyword>
<dbReference type="InterPro" id="IPR009988">
    <property type="entry name" value="DUF1510"/>
</dbReference>
<protein>
    <submittedName>
        <fullName evidence="4">DUF1510 family protein</fullName>
    </submittedName>
</protein>
<feature type="transmembrane region" description="Helical" evidence="2">
    <location>
        <begin position="23"/>
        <end position="44"/>
    </location>
</feature>
<keyword evidence="2" id="KW-0812">Transmembrane</keyword>
<keyword evidence="2" id="KW-0472">Membrane</keyword>
<evidence type="ECO:0000259" key="3">
    <source>
        <dbReference type="Pfam" id="PF07423"/>
    </source>
</evidence>
<feature type="compositionally biased region" description="Basic and acidic residues" evidence="1">
    <location>
        <begin position="65"/>
        <end position="75"/>
    </location>
</feature>
<proteinExistence type="predicted"/>
<dbReference type="Pfam" id="PF07423">
    <property type="entry name" value="DUF1510"/>
    <property type="match status" value="1"/>
</dbReference>
<gene>
    <name evidence="4" type="ORF">ACFPTP_12370</name>
</gene>
<feature type="compositionally biased region" description="Basic and acidic residues" evidence="1">
    <location>
        <begin position="82"/>
        <end position="96"/>
    </location>
</feature>
<name>A0ABW0U1F3_9BACL</name>
<dbReference type="EMBL" id="JBHSNP010000026">
    <property type="protein sequence ID" value="MFC5604014.1"/>
    <property type="molecule type" value="Genomic_DNA"/>
</dbReference>
<feature type="region of interest" description="Disordered" evidence="1">
    <location>
        <begin position="46"/>
        <end position="130"/>
    </location>
</feature>